<keyword evidence="1" id="KW-0472">Membrane</keyword>
<feature type="transmembrane region" description="Helical" evidence="1">
    <location>
        <begin position="336"/>
        <end position="358"/>
    </location>
</feature>
<gene>
    <name evidence="3" type="ORF">ACFOZ8_07385</name>
</gene>
<reference evidence="4" key="1">
    <citation type="journal article" date="2019" name="Int. J. Syst. Evol. Microbiol.">
        <title>The Global Catalogue of Microorganisms (GCM) 10K type strain sequencing project: providing services to taxonomists for standard genome sequencing and annotation.</title>
        <authorList>
            <consortium name="The Broad Institute Genomics Platform"/>
            <consortium name="The Broad Institute Genome Sequencing Center for Infectious Disease"/>
            <person name="Wu L."/>
            <person name="Ma J."/>
        </authorList>
    </citation>
    <scope>NUCLEOTIDE SEQUENCE [LARGE SCALE GENOMIC DNA]</scope>
    <source>
        <strain evidence="4">IBRC-M 10987</strain>
    </source>
</reference>
<keyword evidence="4" id="KW-1185">Reference proteome</keyword>
<keyword evidence="1" id="KW-1133">Transmembrane helix</keyword>
<feature type="transmembrane region" description="Helical" evidence="1">
    <location>
        <begin position="283"/>
        <end position="300"/>
    </location>
</feature>
<name>A0ABV8K1Y6_9BACL</name>
<proteinExistence type="predicted"/>
<dbReference type="Gene3D" id="2.60.40.3680">
    <property type="match status" value="1"/>
</dbReference>
<dbReference type="RefSeq" id="WP_377718169.1">
    <property type="nucleotide sequence ID" value="NZ_JBHSAM010000020.1"/>
</dbReference>
<feature type="chain" id="PRO_5047420938" description="DUF2207 domain-containing protein" evidence="2">
    <location>
        <begin position="36"/>
        <end position="372"/>
    </location>
</feature>
<evidence type="ECO:0000313" key="4">
    <source>
        <dbReference type="Proteomes" id="UP001595715"/>
    </source>
</evidence>
<keyword evidence="2" id="KW-0732">Signal</keyword>
<dbReference type="EMBL" id="JBHSAM010000020">
    <property type="protein sequence ID" value="MFC4099473.1"/>
    <property type="molecule type" value="Genomic_DNA"/>
</dbReference>
<accession>A0ABV8K1Y6</accession>
<sequence>MDKGRRIKRWYGVCLRAAMLAMVACSLFASQPSEASANGGALSWPPAGQGPLRFDENSGIALVREKIIYEIDRERNDIAHVQVEYVLRNGNGGPKDIELLFVTPSFPEEEFHVKEGDRALKKTAITHVQLENWMKREPAREVVEPLSGKVLRYRERSPGTFSGERTDTGYSFRLSFTSGEEKTVTMGYTDYGGFHRINVVETVHSYLYYMTPASFWEGETAVELEVRVPDGKYRLHSSIPLTKLDEAAYGAKLDTLPQAEWRLSLVDASGLIYGTNSPIRHNLISLLIVVLAAGGLFYTAMRRRQSLIIAAGAPAIFAYAYFYVQSVSSDKILDFLAVGLIRVVLAGLLAAGWLVVWLSIRKRKAAETTTSG</sequence>
<protein>
    <recommendedName>
        <fullName evidence="5">DUF2207 domain-containing protein</fullName>
    </recommendedName>
</protein>
<keyword evidence="1" id="KW-0812">Transmembrane</keyword>
<evidence type="ECO:0008006" key="5">
    <source>
        <dbReference type="Google" id="ProtNLM"/>
    </source>
</evidence>
<dbReference type="Proteomes" id="UP001595715">
    <property type="component" value="Unassembled WGS sequence"/>
</dbReference>
<evidence type="ECO:0000256" key="2">
    <source>
        <dbReference type="SAM" id="SignalP"/>
    </source>
</evidence>
<evidence type="ECO:0000256" key="1">
    <source>
        <dbReference type="SAM" id="Phobius"/>
    </source>
</evidence>
<feature type="transmembrane region" description="Helical" evidence="1">
    <location>
        <begin position="307"/>
        <end position="324"/>
    </location>
</feature>
<feature type="signal peptide" evidence="2">
    <location>
        <begin position="1"/>
        <end position="35"/>
    </location>
</feature>
<comment type="caution">
    <text evidence="3">The sequence shown here is derived from an EMBL/GenBank/DDBJ whole genome shotgun (WGS) entry which is preliminary data.</text>
</comment>
<evidence type="ECO:0000313" key="3">
    <source>
        <dbReference type="EMBL" id="MFC4099473.1"/>
    </source>
</evidence>
<organism evidence="3 4">
    <name type="scientific">Paenibacillus xanthanilyticus</name>
    <dbReference type="NCBI Taxonomy" id="1783531"/>
    <lineage>
        <taxon>Bacteria</taxon>
        <taxon>Bacillati</taxon>
        <taxon>Bacillota</taxon>
        <taxon>Bacilli</taxon>
        <taxon>Bacillales</taxon>
        <taxon>Paenibacillaceae</taxon>
        <taxon>Paenibacillus</taxon>
    </lineage>
</organism>